<sequence>MKAIALRVIKSGRSPLPFGLSASPRSRQKCLRPFSRVLASSPRHSSHRNRIPYRWTGFQSRVVVCFRSMRRKTPSREEAVSEVSEGRAAVGTYHCVVFVLAVIALSACQPAPTHSPTTSTIIIIAAASHPASQPRQPSISSPVTGLVRRQYREPLLRPGDRPLSSAAIERLVLVKTAPAGTPHDYTVCPATSPASNLAHFTPL</sequence>
<dbReference type="Proteomes" id="UP001311232">
    <property type="component" value="Unassembled WGS sequence"/>
</dbReference>
<evidence type="ECO:0000313" key="2">
    <source>
        <dbReference type="Proteomes" id="UP001311232"/>
    </source>
</evidence>
<proteinExistence type="predicted"/>
<reference evidence="1 2" key="1">
    <citation type="submission" date="2021-06" db="EMBL/GenBank/DDBJ databases">
        <authorList>
            <person name="Palmer J.M."/>
        </authorList>
    </citation>
    <scope>NUCLEOTIDE SEQUENCE [LARGE SCALE GENOMIC DNA]</scope>
    <source>
        <strain evidence="1 2">MEX-2019</strain>
        <tissue evidence="1">Muscle</tissue>
    </source>
</reference>
<keyword evidence="2" id="KW-1185">Reference proteome</keyword>
<protein>
    <submittedName>
        <fullName evidence="1">Uncharacterized protein</fullName>
    </submittedName>
</protein>
<evidence type="ECO:0000313" key="1">
    <source>
        <dbReference type="EMBL" id="KAK5615044.1"/>
    </source>
</evidence>
<accession>A0AAV9S0Z3</accession>
<gene>
    <name evidence="1" type="ORF">CRENBAI_006722</name>
</gene>
<name>A0AAV9S0Z3_9TELE</name>
<dbReference type="EMBL" id="JAHHUM010001016">
    <property type="protein sequence ID" value="KAK5615044.1"/>
    <property type="molecule type" value="Genomic_DNA"/>
</dbReference>
<comment type="caution">
    <text evidence="1">The sequence shown here is derived from an EMBL/GenBank/DDBJ whole genome shotgun (WGS) entry which is preliminary data.</text>
</comment>
<dbReference type="AlphaFoldDB" id="A0AAV9S0Z3"/>
<organism evidence="1 2">
    <name type="scientific">Crenichthys baileyi</name>
    <name type="common">White River springfish</name>
    <dbReference type="NCBI Taxonomy" id="28760"/>
    <lineage>
        <taxon>Eukaryota</taxon>
        <taxon>Metazoa</taxon>
        <taxon>Chordata</taxon>
        <taxon>Craniata</taxon>
        <taxon>Vertebrata</taxon>
        <taxon>Euteleostomi</taxon>
        <taxon>Actinopterygii</taxon>
        <taxon>Neopterygii</taxon>
        <taxon>Teleostei</taxon>
        <taxon>Neoteleostei</taxon>
        <taxon>Acanthomorphata</taxon>
        <taxon>Ovalentaria</taxon>
        <taxon>Atherinomorphae</taxon>
        <taxon>Cyprinodontiformes</taxon>
        <taxon>Goodeidae</taxon>
        <taxon>Crenichthys</taxon>
    </lineage>
</organism>